<accession>A0ABV6LIN7</accession>
<dbReference type="InterPro" id="IPR011761">
    <property type="entry name" value="ATP-grasp"/>
</dbReference>
<dbReference type="Pfam" id="PF08443">
    <property type="entry name" value="RimK"/>
    <property type="match status" value="1"/>
</dbReference>
<keyword evidence="3" id="KW-0436">Ligase</keyword>
<reference evidence="3 4" key="1">
    <citation type="submission" date="2024-09" db="EMBL/GenBank/DDBJ databases">
        <authorList>
            <person name="Sun Q."/>
            <person name="Mori K."/>
        </authorList>
    </citation>
    <scope>NUCLEOTIDE SEQUENCE [LARGE SCALE GENOMIC DNA]</scope>
    <source>
        <strain evidence="3 4">NCAIM B.02529</strain>
    </source>
</reference>
<protein>
    <submittedName>
        <fullName evidence="3">RimK family alpha-L-glutamate ligase</fullName>
    </submittedName>
</protein>
<name>A0ABV6LIN7_9BACI</name>
<gene>
    <name evidence="3" type="ORF">ACFFGV_01240</name>
</gene>
<dbReference type="Gene3D" id="3.30.470.20">
    <property type="entry name" value="ATP-grasp fold, B domain"/>
    <property type="match status" value="1"/>
</dbReference>
<dbReference type="Proteomes" id="UP001589836">
    <property type="component" value="Unassembled WGS sequence"/>
</dbReference>
<dbReference type="PANTHER" id="PTHR21621:SF0">
    <property type="entry name" value="BETA-CITRYLGLUTAMATE SYNTHASE B-RELATED"/>
    <property type="match status" value="1"/>
</dbReference>
<proteinExistence type="predicted"/>
<dbReference type="RefSeq" id="WP_377344740.1">
    <property type="nucleotide sequence ID" value="NZ_JBHLTP010000002.1"/>
</dbReference>
<organism evidence="3 4">
    <name type="scientific">Pontibacillus salicampi</name>
    <dbReference type="NCBI Taxonomy" id="1449801"/>
    <lineage>
        <taxon>Bacteria</taxon>
        <taxon>Bacillati</taxon>
        <taxon>Bacillota</taxon>
        <taxon>Bacilli</taxon>
        <taxon>Bacillales</taxon>
        <taxon>Bacillaceae</taxon>
        <taxon>Pontibacillus</taxon>
    </lineage>
</organism>
<evidence type="ECO:0000313" key="4">
    <source>
        <dbReference type="Proteomes" id="UP001589836"/>
    </source>
</evidence>
<keyword evidence="1" id="KW-0547">Nucleotide-binding</keyword>
<evidence type="ECO:0000259" key="2">
    <source>
        <dbReference type="PROSITE" id="PS50975"/>
    </source>
</evidence>
<evidence type="ECO:0000256" key="1">
    <source>
        <dbReference type="PROSITE-ProRule" id="PRU00409"/>
    </source>
</evidence>
<dbReference type="InterPro" id="IPR013651">
    <property type="entry name" value="ATP-grasp_RimK-type"/>
</dbReference>
<dbReference type="PANTHER" id="PTHR21621">
    <property type="entry name" value="RIBOSOMAL PROTEIN S6 MODIFICATION PROTEIN"/>
    <property type="match status" value="1"/>
</dbReference>
<keyword evidence="4" id="KW-1185">Reference proteome</keyword>
<dbReference type="EMBL" id="JBHLTP010000002">
    <property type="protein sequence ID" value="MFC0522213.1"/>
    <property type="molecule type" value="Genomic_DNA"/>
</dbReference>
<keyword evidence="1" id="KW-0067">ATP-binding</keyword>
<feature type="domain" description="ATP-grasp" evidence="2">
    <location>
        <begin position="74"/>
        <end position="255"/>
    </location>
</feature>
<comment type="caution">
    <text evidence="3">The sequence shown here is derived from an EMBL/GenBank/DDBJ whole genome shotgun (WGS) entry which is preliminary data.</text>
</comment>
<dbReference type="SUPFAM" id="SSF56059">
    <property type="entry name" value="Glutathione synthetase ATP-binding domain-like"/>
    <property type="match status" value="1"/>
</dbReference>
<dbReference type="PROSITE" id="PS50975">
    <property type="entry name" value="ATP_GRASP"/>
    <property type="match status" value="1"/>
</dbReference>
<dbReference type="GO" id="GO:0016874">
    <property type="term" value="F:ligase activity"/>
    <property type="evidence" value="ECO:0007669"/>
    <property type="project" value="UniProtKB-KW"/>
</dbReference>
<sequence>MKFVTFQPLRTISIPQVTYIKPEDTLQQLTVIQEADVLLFPEKWQLPILVDGLHKPIFPSYSSINLGHNKIDMTRALQAIIPDHVPYTEIRGNTDSQAEVILSLFPFPFVAKLARSSMGNGVFLIRSHQEFEAYRKCTDTLYIQEYLPSMKEARICYVGNDIVSSYWKIGEGGQFHHNIAKGGSLSFDAVPKECLDLVRRVAETLYINHAGFDVLIIDGTPYILEFNVLFGNQGLIKNGQRLEQVIYEYVKTTFSTPEPTSPFTGKRIS</sequence>
<evidence type="ECO:0000313" key="3">
    <source>
        <dbReference type="EMBL" id="MFC0522213.1"/>
    </source>
</evidence>